<dbReference type="PANTHER" id="PTHR24305:SF166">
    <property type="entry name" value="CYTOCHROME P450 12A4, MITOCHONDRIAL-RELATED"/>
    <property type="match status" value="1"/>
</dbReference>
<dbReference type="InterPro" id="IPR036396">
    <property type="entry name" value="Cyt_P450_sf"/>
</dbReference>
<evidence type="ECO:0000256" key="9">
    <source>
        <dbReference type="ARBA" id="ARBA00023002"/>
    </source>
</evidence>
<sequence length="555" mass="62466">MFSDHFNWSSTSPLTASVIAVQDMMTSLTPRTILLSILLLPLTFLISKALHRLYFSPLSSIPGPWYAAVSDLWILLHTLRCRKVRAIDDCFKTYGPVVRIGPNTVAFLDPDRGQQTTRMVYSALKLDKGPIYNAVHMNGQLHSVAIIEHNVHAKYKRIFSSHYSPSNIALLHPDMKSSAELLVQKILESKDQPVDIFHGMHLVMIDLILKSTFGHDQGALKAWSKDSHDIIMSSIEDFALLILIQGIVPNWLFTLVRRFPNKRWQTFCSSGDTLFNTIAHFVHEYKKERDAGLHTSSINSEQERPTFIERLFAHNDSCTPEDQLSLEEMTSESMSHMLAGVDATSVAVSYILYQFAIQPHHVQHQIQAELDHAMPDAGSMGLDWKTLHNNLPVLDALCKEGLRLHGPIPTFLERLAPGPQQAPSGSRGHSTGLDILGYRIPPGTVIGTQSWSMHRREDVFGNPEEFDISRWLEQDSNQDSQDAMTQAWAPYGLGTRMCIGQHLARGAMRTVLALVLRTFDVECSPETNEKTMEMIELFGMFPVGLSCKLKFRPRG</sequence>
<evidence type="ECO:0000256" key="6">
    <source>
        <dbReference type="ARBA" id="ARBA00022692"/>
    </source>
</evidence>
<comment type="similarity">
    <text evidence="4">Belongs to the cytochrome P450 family.</text>
</comment>
<keyword evidence="15" id="KW-1185">Reference proteome</keyword>
<dbReference type="Gene3D" id="1.10.630.10">
    <property type="entry name" value="Cytochrome P450"/>
    <property type="match status" value="1"/>
</dbReference>
<keyword evidence="11" id="KW-0503">Monooxygenase</keyword>
<dbReference type="SUPFAM" id="SSF48264">
    <property type="entry name" value="Cytochrome P450"/>
    <property type="match status" value="1"/>
</dbReference>
<evidence type="ECO:0000256" key="8">
    <source>
        <dbReference type="ARBA" id="ARBA00022989"/>
    </source>
</evidence>
<keyword evidence="8" id="KW-1133">Transmembrane helix</keyword>
<keyword evidence="12" id="KW-0472">Membrane</keyword>
<keyword evidence="10 13" id="KW-0408">Iron</keyword>
<keyword evidence="5 13" id="KW-0349">Heme</keyword>
<evidence type="ECO:0000256" key="1">
    <source>
        <dbReference type="ARBA" id="ARBA00001971"/>
    </source>
</evidence>
<dbReference type="InterPro" id="IPR002403">
    <property type="entry name" value="Cyt_P450_E_grp-IV"/>
</dbReference>
<dbReference type="GO" id="GO:0020037">
    <property type="term" value="F:heme binding"/>
    <property type="evidence" value="ECO:0007669"/>
    <property type="project" value="InterPro"/>
</dbReference>
<evidence type="ECO:0000256" key="5">
    <source>
        <dbReference type="ARBA" id="ARBA00022617"/>
    </source>
</evidence>
<comment type="subcellular location">
    <subcellularLocation>
        <location evidence="2">Membrane</location>
    </subcellularLocation>
</comment>
<dbReference type="Pfam" id="PF00067">
    <property type="entry name" value="p450"/>
    <property type="match status" value="1"/>
</dbReference>
<evidence type="ECO:0000256" key="4">
    <source>
        <dbReference type="ARBA" id="ARBA00010617"/>
    </source>
</evidence>
<name>A0AA38PJH5_9AGAR</name>
<dbReference type="EMBL" id="MU805968">
    <property type="protein sequence ID" value="KAJ3843760.1"/>
    <property type="molecule type" value="Genomic_DNA"/>
</dbReference>
<dbReference type="InterPro" id="IPR001128">
    <property type="entry name" value="Cyt_P450"/>
</dbReference>
<dbReference type="AlphaFoldDB" id="A0AA38PJH5"/>
<evidence type="ECO:0000256" key="12">
    <source>
        <dbReference type="ARBA" id="ARBA00023136"/>
    </source>
</evidence>
<dbReference type="Proteomes" id="UP001163846">
    <property type="component" value="Unassembled WGS sequence"/>
</dbReference>
<keyword evidence="9" id="KW-0560">Oxidoreductase</keyword>
<reference evidence="14" key="1">
    <citation type="submission" date="2022-08" db="EMBL/GenBank/DDBJ databases">
        <authorList>
            <consortium name="DOE Joint Genome Institute"/>
            <person name="Min B."/>
            <person name="Riley R."/>
            <person name="Sierra-Patev S."/>
            <person name="Naranjo-Ortiz M."/>
            <person name="Looney B."/>
            <person name="Konkel Z."/>
            <person name="Slot J.C."/>
            <person name="Sakamoto Y."/>
            <person name="Steenwyk J.L."/>
            <person name="Rokas A."/>
            <person name="Carro J."/>
            <person name="Camarero S."/>
            <person name="Ferreira P."/>
            <person name="Molpeceres G."/>
            <person name="Ruiz-Duenas F.J."/>
            <person name="Serrano A."/>
            <person name="Henrissat B."/>
            <person name="Drula E."/>
            <person name="Hughes K.W."/>
            <person name="Mata J.L."/>
            <person name="Ishikawa N.K."/>
            <person name="Vargas-Isla R."/>
            <person name="Ushijima S."/>
            <person name="Smith C.A."/>
            <person name="Ahrendt S."/>
            <person name="Andreopoulos W."/>
            <person name="He G."/>
            <person name="Labutti K."/>
            <person name="Lipzen A."/>
            <person name="Ng V."/>
            <person name="Sandor L."/>
            <person name="Barry K."/>
            <person name="Martinez A.T."/>
            <person name="Xiao Y."/>
            <person name="Gibbons J.G."/>
            <person name="Terashima K."/>
            <person name="Hibbett D.S."/>
            <person name="Grigoriev I.V."/>
        </authorList>
    </citation>
    <scope>NUCLEOTIDE SEQUENCE</scope>
    <source>
        <strain evidence="14">TFB9207</strain>
    </source>
</reference>
<evidence type="ECO:0000256" key="2">
    <source>
        <dbReference type="ARBA" id="ARBA00004370"/>
    </source>
</evidence>
<dbReference type="PRINTS" id="PR00465">
    <property type="entry name" value="EP450IV"/>
</dbReference>
<accession>A0AA38PJH5</accession>
<dbReference type="InterPro" id="IPR050121">
    <property type="entry name" value="Cytochrome_P450_monoxygenase"/>
</dbReference>
<organism evidence="14 15">
    <name type="scientific">Lentinula raphanica</name>
    <dbReference type="NCBI Taxonomy" id="153919"/>
    <lineage>
        <taxon>Eukaryota</taxon>
        <taxon>Fungi</taxon>
        <taxon>Dikarya</taxon>
        <taxon>Basidiomycota</taxon>
        <taxon>Agaricomycotina</taxon>
        <taxon>Agaricomycetes</taxon>
        <taxon>Agaricomycetidae</taxon>
        <taxon>Agaricales</taxon>
        <taxon>Marasmiineae</taxon>
        <taxon>Omphalotaceae</taxon>
        <taxon>Lentinula</taxon>
    </lineage>
</organism>
<dbReference type="GO" id="GO:0016020">
    <property type="term" value="C:membrane"/>
    <property type="evidence" value="ECO:0007669"/>
    <property type="project" value="UniProtKB-SubCell"/>
</dbReference>
<evidence type="ECO:0000256" key="13">
    <source>
        <dbReference type="PIRSR" id="PIRSR602403-1"/>
    </source>
</evidence>
<dbReference type="GO" id="GO:0016705">
    <property type="term" value="F:oxidoreductase activity, acting on paired donors, with incorporation or reduction of molecular oxygen"/>
    <property type="evidence" value="ECO:0007669"/>
    <property type="project" value="InterPro"/>
</dbReference>
<dbReference type="PANTHER" id="PTHR24305">
    <property type="entry name" value="CYTOCHROME P450"/>
    <property type="match status" value="1"/>
</dbReference>
<keyword evidence="6" id="KW-0812">Transmembrane</keyword>
<evidence type="ECO:0000256" key="7">
    <source>
        <dbReference type="ARBA" id="ARBA00022723"/>
    </source>
</evidence>
<evidence type="ECO:0000313" key="14">
    <source>
        <dbReference type="EMBL" id="KAJ3843760.1"/>
    </source>
</evidence>
<protein>
    <submittedName>
        <fullName evidence="14">Cytochrome P450</fullName>
    </submittedName>
</protein>
<comment type="pathway">
    <text evidence="3">Secondary metabolite biosynthesis; terpenoid biosynthesis.</text>
</comment>
<evidence type="ECO:0000256" key="10">
    <source>
        <dbReference type="ARBA" id="ARBA00023004"/>
    </source>
</evidence>
<dbReference type="PRINTS" id="PR00385">
    <property type="entry name" value="P450"/>
</dbReference>
<feature type="binding site" description="axial binding residue" evidence="13">
    <location>
        <position position="498"/>
    </location>
    <ligand>
        <name>heme</name>
        <dbReference type="ChEBI" id="CHEBI:30413"/>
    </ligand>
    <ligandPart>
        <name>Fe</name>
        <dbReference type="ChEBI" id="CHEBI:18248"/>
    </ligandPart>
</feature>
<comment type="caution">
    <text evidence="14">The sequence shown here is derived from an EMBL/GenBank/DDBJ whole genome shotgun (WGS) entry which is preliminary data.</text>
</comment>
<gene>
    <name evidence="14" type="ORF">F5878DRAFT_603951</name>
</gene>
<evidence type="ECO:0000256" key="11">
    <source>
        <dbReference type="ARBA" id="ARBA00023033"/>
    </source>
</evidence>
<evidence type="ECO:0000313" key="15">
    <source>
        <dbReference type="Proteomes" id="UP001163846"/>
    </source>
</evidence>
<comment type="cofactor">
    <cofactor evidence="1 13">
        <name>heme</name>
        <dbReference type="ChEBI" id="CHEBI:30413"/>
    </cofactor>
</comment>
<dbReference type="GO" id="GO:0005506">
    <property type="term" value="F:iron ion binding"/>
    <property type="evidence" value="ECO:0007669"/>
    <property type="project" value="InterPro"/>
</dbReference>
<keyword evidence="7 13" id="KW-0479">Metal-binding</keyword>
<dbReference type="GO" id="GO:0004497">
    <property type="term" value="F:monooxygenase activity"/>
    <property type="evidence" value="ECO:0007669"/>
    <property type="project" value="UniProtKB-KW"/>
</dbReference>
<evidence type="ECO:0000256" key="3">
    <source>
        <dbReference type="ARBA" id="ARBA00004721"/>
    </source>
</evidence>
<proteinExistence type="inferred from homology"/>